<dbReference type="VEuPathDB" id="FungiDB:FUN_001848"/>
<evidence type="ECO:0000256" key="1">
    <source>
        <dbReference type="SAM" id="MobiDB-lite"/>
    </source>
</evidence>
<keyword evidence="3" id="KW-1185">Reference proteome</keyword>
<dbReference type="EMBL" id="LLXI01001903">
    <property type="protein sequence ID" value="PKY55616.1"/>
    <property type="molecule type" value="Genomic_DNA"/>
</dbReference>
<reference evidence="2 3" key="1">
    <citation type="submission" date="2015-10" db="EMBL/GenBank/DDBJ databases">
        <title>Genome analyses suggest a sexual origin of heterokaryosis in a supposedly ancient asexual fungus.</title>
        <authorList>
            <person name="Ropars J."/>
            <person name="Sedzielewska K."/>
            <person name="Noel J."/>
            <person name="Charron P."/>
            <person name="Farinelli L."/>
            <person name="Marton T."/>
            <person name="Kruger M."/>
            <person name="Pelin A."/>
            <person name="Brachmann A."/>
            <person name="Corradi N."/>
        </authorList>
    </citation>
    <scope>NUCLEOTIDE SEQUENCE [LARGE SCALE GENOMIC DNA]</scope>
    <source>
        <strain evidence="2 3">A4</strain>
    </source>
</reference>
<feature type="region of interest" description="Disordered" evidence="1">
    <location>
        <begin position="1"/>
        <end position="50"/>
    </location>
</feature>
<proteinExistence type="predicted"/>
<name>A0A2I1H9R3_9GLOM</name>
<protein>
    <submittedName>
        <fullName evidence="2">Uncharacterized protein</fullName>
    </submittedName>
</protein>
<dbReference type="VEuPathDB" id="FungiDB:RhiirA1_451691"/>
<gene>
    <name evidence="2" type="ORF">RhiirA4_475200</name>
</gene>
<evidence type="ECO:0000313" key="2">
    <source>
        <dbReference type="EMBL" id="PKY55616.1"/>
    </source>
</evidence>
<dbReference type="VEuPathDB" id="FungiDB:RhiirFUN_006871"/>
<dbReference type="AlphaFoldDB" id="A0A2I1H9R3"/>
<dbReference type="OrthoDB" id="2416314at2759"/>
<dbReference type="Proteomes" id="UP000234323">
    <property type="component" value="Unassembled WGS sequence"/>
</dbReference>
<organism evidence="2 3">
    <name type="scientific">Rhizophagus irregularis</name>
    <dbReference type="NCBI Taxonomy" id="588596"/>
    <lineage>
        <taxon>Eukaryota</taxon>
        <taxon>Fungi</taxon>
        <taxon>Fungi incertae sedis</taxon>
        <taxon>Mucoromycota</taxon>
        <taxon>Glomeromycotina</taxon>
        <taxon>Glomeromycetes</taxon>
        <taxon>Glomerales</taxon>
        <taxon>Glomeraceae</taxon>
        <taxon>Rhizophagus</taxon>
    </lineage>
</organism>
<feature type="compositionally biased region" description="Basic and acidic residues" evidence="1">
    <location>
        <begin position="1"/>
        <end position="18"/>
    </location>
</feature>
<feature type="region of interest" description="Disordered" evidence="1">
    <location>
        <begin position="77"/>
        <end position="116"/>
    </location>
</feature>
<comment type="caution">
    <text evidence="2">The sequence shown here is derived from an EMBL/GenBank/DDBJ whole genome shotgun (WGS) entry which is preliminary data.</text>
</comment>
<accession>A0A2I1H9R3</accession>
<feature type="compositionally biased region" description="Polar residues" evidence="1">
    <location>
        <begin position="77"/>
        <end position="93"/>
    </location>
</feature>
<sequence>MEEDMGKGLQMKDQDEIIGKNGKFTKVRYRDTTNNSARSSSEDEQFEDVLTSPKLPAVSTVSRSNEEIEDYTRLNNEFSNRISKISDNASAETSSKKGKTMEPEEDNCSDTPGQQR</sequence>
<evidence type="ECO:0000313" key="3">
    <source>
        <dbReference type="Proteomes" id="UP000234323"/>
    </source>
</evidence>